<dbReference type="PROSITE" id="PS51233">
    <property type="entry name" value="VWFD"/>
    <property type="match status" value="1"/>
</dbReference>
<dbReference type="PANTHER" id="PTHR46160:SF9">
    <property type="entry name" value="PROTEIN PRY2-RELATED"/>
    <property type="match status" value="1"/>
</dbReference>
<evidence type="ECO:0000313" key="2">
    <source>
        <dbReference type="Ensembl" id="ENSVKKP00000011498.1"/>
    </source>
</evidence>
<reference evidence="2" key="2">
    <citation type="submission" date="2025-09" db="UniProtKB">
        <authorList>
            <consortium name="Ensembl"/>
        </authorList>
    </citation>
    <scope>IDENTIFICATION</scope>
</reference>
<proteinExistence type="predicted"/>
<sequence>IDCVPPEQCGCSYRGRYYLKGDSFFWEGEQCQTMYRCDGSVHAVDAVGSFCGSGQFCGAQKGVYGCHALSDGIYPHYFTFDGAVVHFQGTCAYEIAKTHNSSTELSFRIVATNKNFQSLRVSFLYRTDKADTGCWKKVAK</sequence>
<dbReference type="InterPro" id="IPR001846">
    <property type="entry name" value="VWF_type-D"/>
</dbReference>
<evidence type="ECO:0000259" key="1">
    <source>
        <dbReference type="PROSITE" id="PS51233"/>
    </source>
</evidence>
<evidence type="ECO:0000313" key="3">
    <source>
        <dbReference type="Proteomes" id="UP000694545"/>
    </source>
</evidence>
<feature type="domain" description="VWFD" evidence="1">
    <location>
        <begin position="67"/>
        <end position="140"/>
    </location>
</feature>
<name>A0A8D2JDM0_VARKO</name>
<keyword evidence="3" id="KW-1185">Reference proteome</keyword>
<dbReference type="Ensembl" id="ENSVKKT00000011771.1">
    <property type="protein sequence ID" value="ENSVKKP00000011498.1"/>
    <property type="gene ID" value="ENSVKKG00000008019.1"/>
</dbReference>
<reference evidence="2" key="1">
    <citation type="submission" date="2025-08" db="UniProtKB">
        <authorList>
            <consortium name="Ensembl"/>
        </authorList>
    </citation>
    <scope>IDENTIFICATION</scope>
</reference>
<dbReference type="AlphaFoldDB" id="A0A8D2JDM0"/>
<protein>
    <recommendedName>
        <fullName evidence="1">VWFD domain-containing protein</fullName>
    </recommendedName>
</protein>
<accession>A0A8D2JDM0</accession>
<dbReference type="PANTHER" id="PTHR46160">
    <property type="entry name" value="ALPHA-TECTORIN-RELATED"/>
    <property type="match status" value="1"/>
</dbReference>
<dbReference type="Pfam" id="PF00094">
    <property type="entry name" value="VWD"/>
    <property type="match status" value="1"/>
</dbReference>
<organism evidence="2 3">
    <name type="scientific">Varanus komodoensis</name>
    <name type="common">Komodo dragon</name>
    <dbReference type="NCBI Taxonomy" id="61221"/>
    <lineage>
        <taxon>Eukaryota</taxon>
        <taxon>Metazoa</taxon>
        <taxon>Chordata</taxon>
        <taxon>Craniata</taxon>
        <taxon>Vertebrata</taxon>
        <taxon>Euteleostomi</taxon>
        <taxon>Lepidosauria</taxon>
        <taxon>Squamata</taxon>
        <taxon>Bifurcata</taxon>
        <taxon>Unidentata</taxon>
        <taxon>Episquamata</taxon>
        <taxon>Toxicofera</taxon>
        <taxon>Anguimorpha</taxon>
        <taxon>Paleoanguimorpha</taxon>
        <taxon>Varanoidea</taxon>
        <taxon>Varanidae</taxon>
        <taxon>Varanus</taxon>
    </lineage>
</organism>
<dbReference type="OMA" id="IMCENAN"/>
<dbReference type="InterPro" id="IPR052749">
    <property type="entry name" value="Alpha-tectorin"/>
</dbReference>
<dbReference type="Proteomes" id="UP000694545">
    <property type="component" value="Unplaced"/>
</dbReference>